<evidence type="ECO:0000256" key="1">
    <source>
        <dbReference type="SAM" id="SignalP"/>
    </source>
</evidence>
<evidence type="ECO:0000313" key="3">
    <source>
        <dbReference type="Proteomes" id="UP000008229"/>
    </source>
</evidence>
<dbReference type="EMBL" id="CP001854">
    <property type="protein sequence ID" value="ADB49020.1"/>
    <property type="molecule type" value="Genomic_DNA"/>
</dbReference>
<name>D3F8F0_CONWI</name>
<dbReference type="KEGG" id="cwo:Cwoe_0585"/>
<protein>
    <recommendedName>
        <fullName evidence="4">Lipoprotein</fullName>
    </recommendedName>
</protein>
<dbReference type="AlphaFoldDB" id="D3F8F0"/>
<dbReference type="RefSeq" id="WP_012932073.1">
    <property type="nucleotide sequence ID" value="NC_013739.1"/>
</dbReference>
<feature type="chain" id="PRO_5039657747" description="Lipoprotein" evidence="1">
    <location>
        <begin position="28"/>
        <end position="167"/>
    </location>
</feature>
<dbReference type="STRING" id="469383.Cwoe_0585"/>
<keyword evidence="1" id="KW-0732">Signal</keyword>
<reference evidence="2 3" key="1">
    <citation type="journal article" date="2010" name="Stand. Genomic Sci.">
        <title>Complete genome sequence of Conexibacter woesei type strain (ID131577).</title>
        <authorList>
            <person name="Pukall R."/>
            <person name="Lapidus A."/>
            <person name="Glavina Del Rio T."/>
            <person name="Copeland A."/>
            <person name="Tice H."/>
            <person name="Cheng J.-F."/>
            <person name="Lucas S."/>
            <person name="Chen F."/>
            <person name="Nolan M."/>
            <person name="Bruce D."/>
            <person name="Goodwin L."/>
            <person name="Pitluck S."/>
            <person name="Mavromatis K."/>
            <person name="Ivanova N."/>
            <person name="Ovchinnikova G."/>
            <person name="Pati A."/>
            <person name="Chen A."/>
            <person name="Palaniappan K."/>
            <person name="Land M."/>
            <person name="Hauser L."/>
            <person name="Chang Y.-J."/>
            <person name="Jeffries C.D."/>
            <person name="Chain P."/>
            <person name="Meincke L."/>
            <person name="Sims D."/>
            <person name="Brettin T."/>
            <person name="Detter J.C."/>
            <person name="Rohde M."/>
            <person name="Goeker M."/>
            <person name="Bristow J."/>
            <person name="Eisen J.A."/>
            <person name="Markowitz V."/>
            <person name="Kyrpides N.C."/>
            <person name="Klenk H.-P."/>
            <person name="Hugenholtz P."/>
        </authorList>
    </citation>
    <scope>NUCLEOTIDE SEQUENCE [LARGE SCALE GENOMIC DNA]</scope>
    <source>
        <strain evidence="3">DSM 14684 / CIP 108061 / JCM 11494 / NBRC 100937 / ID131577</strain>
    </source>
</reference>
<accession>D3F8F0</accession>
<dbReference type="Proteomes" id="UP000008229">
    <property type="component" value="Chromosome"/>
</dbReference>
<dbReference type="eggNOG" id="ENOG50335GQ">
    <property type="taxonomic scope" value="Bacteria"/>
</dbReference>
<sequence length="167" mass="17342" precursor="true">MLTTVRRSRQRCAALAAAALLATGLAACGGDDTDTSASTAAAGSSGASAAAGDAQFQWELRFTKCLRENGVEVADPDPVKGAPDVVHDATYAAASRTCVAKIGDPPTVTANKGKQKQYLPAQLKAARCLRANGIDIPDPTEDRPFFIPAEVEVSQEVLDKCLPAETP</sequence>
<feature type="signal peptide" evidence="1">
    <location>
        <begin position="1"/>
        <end position="27"/>
    </location>
</feature>
<keyword evidence="3" id="KW-1185">Reference proteome</keyword>
<proteinExistence type="predicted"/>
<gene>
    <name evidence="2" type="ordered locus">Cwoe_0585</name>
</gene>
<reference evidence="3" key="2">
    <citation type="submission" date="2010-01" db="EMBL/GenBank/DDBJ databases">
        <title>The complete genome of Conexibacter woesei DSM 14684.</title>
        <authorList>
            <consortium name="US DOE Joint Genome Institute (JGI-PGF)"/>
            <person name="Lucas S."/>
            <person name="Copeland A."/>
            <person name="Lapidus A."/>
            <person name="Glavina del Rio T."/>
            <person name="Dalin E."/>
            <person name="Tice H."/>
            <person name="Bruce D."/>
            <person name="Goodwin L."/>
            <person name="Pitluck S."/>
            <person name="Kyrpides N."/>
            <person name="Mavromatis K."/>
            <person name="Ivanova N."/>
            <person name="Mikhailova N."/>
            <person name="Chertkov O."/>
            <person name="Brettin T."/>
            <person name="Detter J.C."/>
            <person name="Han C."/>
            <person name="Larimer F."/>
            <person name="Land M."/>
            <person name="Hauser L."/>
            <person name="Markowitz V."/>
            <person name="Cheng J.-F."/>
            <person name="Hugenholtz P."/>
            <person name="Woyke T."/>
            <person name="Wu D."/>
            <person name="Pukall R."/>
            <person name="Steenblock K."/>
            <person name="Schneider S."/>
            <person name="Klenk H.-P."/>
            <person name="Eisen J.A."/>
        </authorList>
    </citation>
    <scope>NUCLEOTIDE SEQUENCE [LARGE SCALE GENOMIC DNA]</scope>
    <source>
        <strain evidence="3">DSM 14684 / CIP 108061 / JCM 11494 / NBRC 100937 / ID131577</strain>
    </source>
</reference>
<evidence type="ECO:0008006" key="4">
    <source>
        <dbReference type="Google" id="ProtNLM"/>
    </source>
</evidence>
<dbReference type="PROSITE" id="PS51257">
    <property type="entry name" value="PROKAR_LIPOPROTEIN"/>
    <property type="match status" value="1"/>
</dbReference>
<organism evidence="2 3">
    <name type="scientific">Conexibacter woesei (strain DSM 14684 / CCUG 47730 / CIP 108061 / JCM 11494 / NBRC 100937 / ID131577)</name>
    <dbReference type="NCBI Taxonomy" id="469383"/>
    <lineage>
        <taxon>Bacteria</taxon>
        <taxon>Bacillati</taxon>
        <taxon>Actinomycetota</taxon>
        <taxon>Thermoleophilia</taxon>
        <taxon>Solirubrobacterales</taxon>
        <taxon>Conexibacteraceae</taxon>
        <taxon>Conexibacter</taxon>
    </lineage>
</organism>
<evidence type="ECO:0000313" key="2">
    <source>
        <dbReference type="EMBL" id="ADB49020.1"/>
    </source>
</evidence>
<dbReference type="OrthoDB" id="7949713at2"/>
<dbReference type="HOGENOM" id="CLU_121458_0_0_11"/>